<evidence type="ECO:0000256" key="3">
    <source>
        <dbReference type="ARBA" id="ARBA00022989"/>
    </source>
</evidence>
<evidence type="ECO:0000256" key="4">
    <source>
        <dbReference type="ARBA" id="ARBA00023136"/>
    </source>
</evidence>
<comment type="subcellular location">
    <subcellularLocation>
        <location evidence="1">Membrane</location>
        <topology evidence="1">Multi-pass membrane protein</topology>
    </subcellularLocation>
</comment>
<feature type="transmembrane region" description="Helical" evidence="6">
    <location>
        <begin position="224"/>
        <end position="246"/>
    </location>
</feature>
<feature type="transmembrane region" description="Helical" evidence="6">
    <location>
        <begin position="266"/>
        <end position="288"/>
    </location>
</feature>
<comment type="similarity">
    <text evidence="5">Belongs to the nematode receptor-like protein sra family.</text>
</comment>
<dbReference type="PANTHER" id="PTHR31357:SF5">
    <property type="entry name" value="SERPENTINE RECEPTOR CLASS ALPHA-1-RELATED"/>
    <property type="match status" value="1"/>
</dbReference>
<name>A0A4U8UI22_STECR</name>
<dbReference type="AlphaFoldDB" id="A0A4U8UI22"/>
<feature type="transmembrane region" description="Helical" evidence="6">
    <location>
        <begin position="28"/>
        <end position="54"/>
    </location>
</feature>
<dbReference type="InterPro" id="IPR017452">
    <property type="entry name" value="GPCR_Rhodpsn_7TM"/>
</dbReference>
<feature type="transmembrane region" description="Helical" evidence="6">
    <location>
        <begin position="66"/>
        <end position="86"/>
    </location>
</feature>
<dbReference type="PANTHER" id="PTHR31357">
    <property type="entry name" value="SERPENTINE RECEPTOR CLASS ALPHA-10"/>
    <property type="match status" value="1"/>
</dbReference>
<dbReference type="GO" id="GO:0004984">
    <property type="term" value="F:olfactory receptor activity"/>
    <property type="evidence" value="ECO:0007669"/>
    <property type="project" value="TreeGrafter"/>
</dbReference>
<keyword evidence="2 6" id="KW-0812">Transmembrane</keyword>
<feature type="domain" description="G-protein coupled receptors family 1 profile" evidence="7">
    <location>
        <begin position="48"/>
        <end position="214"/>
    </location>
</feature>
<evidence type="ECO:0000313" key="9">
    <source>
        <dbReference type="Proteomes" id="UP000298663"/>
    </source>
</evidence>
<dbReference type="GO" id="GO:0016020">
    <property type="term" value="C:membrane"/>
    <property type="evidence" value="ECO:0007669"/>
    <property type="project" value="UniProtKB-SubCell"/>
</dbReference>
<accession>A0A4U8UI22</accession>
<dbReference type="OrthoDB" id="5794765at2759"/>
<feature type="transmembrane region" description="Helical" evidence="6">
    <location>
        <begin position="113"/>
        <end position="132"/>
    </location>
</feature>
<organism evidence="8 9">
    <name type="scientific">Steinernema carpocapsae</name>
    <name type="common">Entomopathogenic nematode</name>
    <dbReference type="NCBI Taxonomy" id="34508"/>
    <lineage>
        <taxon>Eukaryota</taxon>
        <taxon>Metazoa</taxon>
        <taxon>Ecdysozoa</taxon>
        <taxon>Nematoda</taxon>
        <taxon>Chromadorea</taxon>
        <taxon>Rhabditida</taxon>
        <taxon>Tylenchina</taxon>
        <taxon>Panagrolaimomorpha</taxon>
        <taxon>Strongyloidoidea</taxon>
        <taxon>Steinernematidae</taxon>
        <taxon>Steinernema</taxon>
    </lineage>
</organism>
<evidence type="ECO:0000256" key="5">
    <source>
        <dbReference type="ARBA" id="ARBA00037994"/>
    </source>
</evidence>
<dbReference type="Gene3D" id="1.20.1070.10">
    <property type="entry name" value="Rhodopsin 7-helix transmembrane proteins"/>
    <property type="match status" value="1"/>
</dbReference>
<reference evidence="8 9" key="2">
    <citation type="journal article" date="2019" name="G3 (Bethesda)">
        <title>Hybrid Assembly of the Genome of the Entomopathogenic Nematode Steinernema carpocapsae Identifies the X-Chromosome.</title>
        <authorList>
            <person name="Serra L."/>
            <person name="Macchietto M."/>
            <person name="Macias-Munoz A."/>
            <person name="McGill C.J."/>
            <person name="Rodriguez I.M."/>
            <person name="Rodriguez B."/>
            <person name="Murad R."/>
            <person name="Mortazavi A."/>
        </authorList>
    </citation>
    <scope>NUCLEOTIDE SEQUENCE [LARGE SCALE GENOMIC DNA]</scope>
    <source>
        <strain evidence="8 9">ALL</strain>
    </source>
</reference>
<evidence type="ECO:0000259" key="7">
    <source>
        <dbReference type="PROSITE" id="PS50262"/>
    </source>
</evidence>
<evidence type="ECO:0000313" key="8">
    <source>
        <dbReference type="EMBL" id="TMS32189.1"/>
    </source>
</evidence>
<evidence type="ECO:0000256" key="1">
    <source>
        <dbReference type="ARBA" id="ARBA00004141"/>
    </source>
</evidence>
<proteinExistence type="inferred from homology"/>
<feature type="transmembrane region" description="Helical" evidence="6">
    <location>
        <begin position="195"/>
        <end position="215"/>
    </location>
</feature>
<reference evidence="8 9" key="1">
    <citation type="journal article" date="2015" name="Genome Biol.">
        <title>Comparative genomics of Steinernema reveals deeply conserved gene regulatory networks.</title>
        <authorList>
            <person name="Dillman A.R."/>
            <person name="Macchietto M."/>
            <person name="Porter C.F."/>
            <person name="Rogers A."/>
            <person name="Williams B."/>
            <person name="Antoshechkin I."/>
            <person name="Lee M.M."/>
            <person name="Goodwin Z."/>
            <person name="Lu X."/>
            <person name="Lewis E.E."/>
            <person name="Goodrich-Blair H."/>
            <person name="Stock S.P."/>
            <person name="Adams B.J."/>
            <person name="Sternberg P.W."/>
            <person name="Mortazavi A."/>
        </authorList>
    </citation>
    <scope>NUCLEOTIDE SEQUENCE [LARGE SCALE GENOMIC DNA]</scope>
    <source>
        <strain evidence="8 9">ALL</strain>
    </source>
</reference>
<keyword evidence="4 6" id="KW-0472">Membrane</keyword>
<keyword evidence="3 6" id="KW-1133">Transmembrane helix</keyword>
<comment type="caution">
    <text evidence="8">The sequence shown here is derived from an EMBL/GenBank/DDBJ whole genome shotgun (WGS) entry which is preliminary data.</text>
</comment>
<evidence type="ECO:0000256" key="2">
    <source>
        <dbReference type="ARBA" id="ARBA00022692"/>
    </source>
</evidence>
<dbReference type="InterPro" id="IPR051080">
    <property type="entry name" value="Nematode_rcpt-like_serp_alpha"/>
</dbReference>
<dbReference type="PROSITE" id="PS50262">
    <property type="entry name" value="G_PROTEIN_RECEP_F1_2"/>
    <property type="match status" value="1"/>
</dbReference>
<keyword evidence="9" id="KW-1185">Reference proteome</keyword>
<dbReference type="EMBL" id="AZBU02000001">
    <property type="protein sequence ID" value="TMS32189.1"/>
    <property type="molecule type" value="Genomic_DNA"/>
</dbReference>
<feature type="transmembrane region" description="Helical" evidence="6">
    <location>
        <begin position="152"/>
        <end position="175"/>
    </location>
</feature>
<gene>
    <name evidence="8" type="ORF">L596_000064</name>
</gene>
<dbReference type="Proteomes" id="UP000298663">
    <property type="component" value="Chromosome X"/>
</dbReference>
<sequence>MNPPGTLLYNATAYEQCKKAYDYNANGWIVAVFSNVALLDCTGTLLTLHVFRILCFSQVEVFHINLRILFFNLFAALLIRALLTLYRAGDHLYLIINWKSKCDFIQNSNWCDLQSTLTSAPVMTLVYTFFAISLERGVATIHYKKYEKRRDICIVLLICLATWVHPFYMVLRSIFDTIGVTPTEKLYCSSMTSKNINMLSSFAVPIILLVATTVLNENIRASKLVLPIAFLFIIMTLLNIVFLFIMKYTMGEKDVKLFGILKEATSLNFPIFMNLSGVIFIFKCPALAKRTWIIRNYNRFIGDPLPEEIQGANQHFSVLGNYWK</sequence>
<protein>
    <recommendedName>
        <fullName evidence="7">G-protein coupled receptors family 1 profile domain-containing protein</fullName>
    </recommendedName>
</protein>
<dbReference type="EMBL" id="CM016762">
    <property type="protein sequence ID" value="TMS32189.1"/>
    <property type="molecule type" value="Genomic_DNA"/>
</dbReference>
<evidence type="ECO:0000256" key="6">
    <source>
        <dbReference type="SAM" id="Phobius"/>
    </source>
</evidence>
<dbReference type="InterPro" id="IPR019408">
    <property type="entry name" value="7TM_GPCR_serpentine_rcpt_Srab"/>
</dbReference>
<dbReference type="Pfam" id="PF10292">
    <property type="entry name" value="7TM_GPCR_Srab"/>
    <property type="match status" value="1"/>
</dbReference>